<gene>
    <name evidence="1" type="ORF">OWV82_005606</name>
</gene>
<name>A0ACC1YF52_MELAZ</name>
<evidence type="ECO:0000313" key="2">
    <source>
        <dbReference type="Proteomes" id="UP001164539"/>
    </source>
</evidence>
<protein>
    <submittedName>
        <fullName evidence="1">BZIP transcription factor</fullName>
    </submittedName>
</protein>
<proteinExistence type="predicted"/>
<keyword evidence="2" id="KW-1185">Reference proteome</keyword>
<comment type="caution">
    <text evidence="1">The sequence shown here is derived from an EMBL/GenBank/DDBJ whole genome shotgun (WGS) entry which is preliminary data.</text>
</comment>
<dbReference type="EMBL" id="CM051396">
    <property type="protein sequence ID" value="KAJ4722037.1"/>
    <property type="molecule type" value="Genomic_DNA"/>
</dbReference>
<dbReference type="Proteomes" id="UP001164539">
    <property type="component" value="Chromosome 3"/>
</dbReference>
<reference evidence="1 2" key="1">
    <citation type="journal article" date="2023" name="Science">
        <title>Complex scaffold remodeling in plant triterpene biosynthesis.</title>
        <authorList>
            <person name="De La Pena R."/>
            <person name="Hodgson H."/>
            <person name="Liu J.C."/>
            <person name="Stephenson M.J."/>
            <person name="Martin A.C."/>
            <person name="Owen C."/>
            <person name="Harkess A."/>
            <person name="Leebens-Mack J."/>
            <person name="Jimenez L.E."/>
            <person name="Osbourn A."/>
            <person name="Sattely E.S."/>
        </authorList>
    </citation>
    <scope>NUCLEOTIDE SEQUENCE [LARGE SCALE GENOMIC DNA]</scope>
    <source>
        <strain evidence="2">cv. JPN11</strain>
        <tissue evidence="1">Leaf</tissue>
    </source>
</reference>
<accession>A0ACC1YF52</accession>
<organism evidence="1 2">
    <name type="scientific">Melia azedarach</name>
    <name type="common">Chinaberry tree</name>
    <dbReference type="NCBI Taxonomy" id="155640"/>
    <lineage>
        <taxon>Eukaryota</taxon>
        <taxon>Viridiplantae</taxon>
        <taxon>Streptophyta</taxon>
        <taxon>Embryophyta</taxon>
        <taxon>Tracheophyta</taxon>
        <taxon>Spermatophyta</taxon>
        <taxon>Magnoliopsida</taxon>
        <taxon>eudicotyledons</taxon>
        <taxon>Gunneridae</taxon>
        <taxon>Pentapetalae</taxon>
        <taxon>rosids</taxon>
        <taxon>malvids</taxon>
        <taxon>Sapindales</taxon>
        <taxon>Meliaceae</taxon>
        <taxon>Melia</taxon>
    </lineage>
</organism>
<evidence type="ECO:0000313" key="1">
    <source>
        <dbReference type="EMBL" id="KAJ4722037.1"/>
    </source>
</evidence>
<sequence>MSSCSRKTSELEAAIMDEKKRKRMQSNRESAKRSRLKREQRVKDLVYEIQTLKEQILEFNRQYNDMTQRTHNLSSENESLNLEKAKLGEYLNSLYSVYVRFTHQMSQTTGCLSKQKTWEVRNQMQPSITTGMSNS</sequence>